<dbReference type="PANTHER" id="PTHR23180">
    <property type="entry name" value="CENTAURIN/ARF"/>
    <property type="match status" value="1"/>
</dbReference>
<reference evidence="7 8" key="1">
    <citation type="submission" date="2024-02" db="EMBL/GenBank/DDBJ databases">
        <authorList>
            <person name="Vignale AGUSTIN F."/>
            <person name="Sosa J E."/>
            <person name="Modenutti C."/>
        </authorList>
    </citation>
    <scope>NUCLEOTIDE SEQUENCE [LARGE SCALE GENOMIC DNA]</scope>
</reference>
<evidence type="ECO:0000256" key="2">
    <source>
        <dbReference type="ARBA" id="ARBA00022771"/>
    </source>
</evidence>
<dbReference type="InterPro" id="IPR037278">
    <property type="entry name" value="ARFGAP/RecO"/>
</dbReference>
<dbReference type="SUPFAM" id="SSF50729">
    <property type="entry name" value="PH domain-like"/>
    <property type="match status" value="1"/>
</dbReference>
<dbReference type="InterPro" id="IPR011993">
    <property type="entry name" value="PH-like_dom_sf"/>
</dbReference>
<evidence type="ECO:0000313" key="8">
    <source>
        <dbReference type="Proteomes" id="UP001642360"/>
    </source>
</evidence>
<keyword evidence="8" id="KW-1185">Reference proteome</keyword>
<dbReference type="Gene3D" id="2.30.29.30">
    <property type="entry name" value="Pleckstrin-homology domain (PH domain)/Phosphotyrosine-binding domain (PTB)"/>
    <property type="match status" value="1"/>
</dbReference>
<dbReference type="GO" id="GO:0008270">
    <property type="term" value="F:zinc ion binding"/>
    <property type="evidence" value="ECO:0007669"/>
    <property type="project" value="UniProtKB-KW"/>
</dbReference>
<evidence type="ECO:0000256" key="3">
    <source>
        <dbReference type="ARBA" id="ARBA00022833"/>
    </source>
</evidence>
<dbReference type="SUPFAM" id="SSF57863">
    <property type="entry name" value="ArfGap/RecO-like zinc finger"/>
    <property type="match status" value="1"/>
</dbReference>
<dbReference type="Pfam" id="PF01412">
    <property type="entry name" value="ArfGap"/>
    <property type="match status" value="1"/>
</dbReference>
<dbReference type="AlphaFoldDB" id="A0ABC8RG25"/>
<comment type="caution">
    <text evidence="7">The sequence shown here is derived from an EMBL/GenBank/DDBJ whole genome shotgun (WGS) entry which is preliminary data.</text>
</comment>
<proteinExistence type="predicted"/>
<evidence type="ECO:0000313" key="7">
    <source>
        <dbReference type="EMBL" id="CAK9143911.1"/>
    </source>
</evidence>
<dbReference type="PANTHER" id="PTHR23180:SF244">
    <property type="entry name" value="ADP-RIBOSYLATION FACTOR GTPASE-ACTIVATING PROTEIN AGD2"/>
    <property type="match status" value="1"/>
</dbReference>
<accession>A0ABC8RG25</accession>
<dbReference type="PROSITE" id="PS50115">
    <property type="entry name" value="ARFGAP"/>
    <property type="match status" value="1"/>
</dbReference>
<dbReference type="InterPro" id="IPR038508">
    <property type="entry name" value="ArfGAP_dom_sf"/>
</dbReference>
<dbReference type="PROSITE" id="PS50003">
    <property type="entry name" value="PH_DOMAIN"/>
    <property type="match status" value="1"/>
</dbReference>
<dbReference type="Gene3D" id="1.10.220.150">
    <property type="entry name" value="Arf GTPase activating protein"/>
    <property type="match status" value="1"/>
</dbReference>
<dbReference type="InterPro" id="IPR045258">
    <property type="entry name" value="ACAP1/2/3-like"/>
</dbReference>
<name>A0ABC8RG25_9AQUA</name>
<sequence length="201" mass="22390">MSTYLQGTPSFYSTTSVEHNNRVFGRFRSRHHREVSLGEENLGCRTVDLHTSTIKLDAEDTDLRLCFRLISPLKTYTLQAENEADRIDWMNKITGVIASLLNSQLQQLHPGKHNLVENSTPSSDISLDLRPPDNHESTAADMKVNSANGVSRILREIPGNDLCAECCAPEPDWASLNLGILMCIECSGVHRNLGVHISKVH</sequence>
<dbReference type="Pfam" id="PF00169">
    <property type="entry name" value="PH"/>
    <property type="match status" value="1"/>
</dbReference>
<keyword evidence="2 4" id="KW-0863">Zinc-finger</keyword>
<dbReference type="EMBL" id="CAUOFW020001347">
    <property type="protein sequence ID" value="CAK9143911.1"/>
    <property type="molecule type" value="Genomic_DNA"/>
</dbReference>
<organism evidence="7 8">
    <name type="scientific">Ilex paraguariensis</name>
    <name type="common">yerba mate</name>
    <dbReference type="NCBI Taxonomy" id="185542"/>
    <lineage>
        <taxon>Eukaryota</taxon>
        <taxon>Viridiplantae</taxon>
        <taxon>Streptophyta</taxon>
        <taxon>Embryophyta</taxon>
        <taxon>Tracheophyta</taxon>
        <taxon>Spermatophyta</taxon>
        <taxon>Magnoliopsida</taxon>
        <taxon>eudicotyledons</taxon>
        <taxon>Gunneridae</taxon>
        <taxon>Pentapetalae</taxon>
        <taxon>asterids</taxon>
        <taxon>campanulids</taxon>
        <taxon>Aquifoliales</taxon>
        <taxon>Aquifoliaceae</taxon>
        <taxon>Ilex</taxon>
    </lineage>
</organism>
<evidence type="ECO:0000259" key="6">
    <source>
        <dbReference type="PROSITE" id="PS50115"/>
    </source>
</evidence>
<dbReference type="Proteomes" id="UP001642360">
    <property type="component" value="Unassembled WGS sequence"/>
</dbReference>
<dbReference type="SMART" id="SM00105">
    <property type="entry name" value="ArfGap"/>
    <property type="match status" value="1"/>
</dbReference>
<evidence type="ECO:0000256" key="4">
    <source>
        <dbReference type="PROSITE-ProRule" id="PRU00288"/>
    </source>
</evidence>
<protein>
    <submittedName>
        <fullName evidence="7">Uncharacterized protein</fullName>
    </submittedName>
</protein>
<dbReference type="PRINTS" id="PR00405">
    <property type="entry name" value="REVINTRACTNG"/>
</dbReference>
<keyword evidence="1" id="KW-0479">Metal-binding</keyword>
<evidence type="ECO:0000256" key="1">
    <source>
        <dbReference type="ARBA" id="ARBA00022723"/>
    </source>
</evidence>
<feature type="domain" description="Arf-GAP" evidence="6">
    <location>
        <begin position="148"/>
        <end position="201"/>
    </location>
</feature>
<feature type="domain" description="PH" evidence="5">
    <location>
        <begin position="1"/>
        <end position="98"/>
    </location>
</feature>
<keyword evidence="3" id="KW-0862">Zinc</keyword>
<evidence type="ECO:0000259" key="5">
    <source>
        <dbReference type="PROSITE" id="PS50003"/>
    </source>
</evidence>
<dbReference type="InterPro" id="IPR001164">
    <property type="entry name" value="ArfGAP_dom"/>
</dbReference>
<dbReference type="InterPro" id="IPR001849">
    <property type="entry name" value="PH_domain"/>
</dbReference>
<gene>
    <name evidence="7" type="ORF">ILEXP_LOCUS11648</name>
</gene>